<sequence length="59" mass="6914">MIDRLELTKNVQFYDLKIPLDNEERQITNNETLSNFPFPSTLPRISPYWQNTANSSPKS</sequence>
<dbReference type="AlphaFoldDB" id="A0A5R9L135"/>
<evidence type="ECO:0000313" key="1">
    <source>
        <dbReference type="EMBL" id="TLV02067.1"/>
    </source>
</evidence>
<reference evidence="1 2" key="1">
    <citation type="submission" date="2019-05" db="EMBL/GenBank/DDBJ databases">
        <title>Genome sequence of Klebsiella sp strain TOUT106.</title>
        <authorList>
            <person name="Rahi P."/>
            <person name="Chaudhari D."/>
        </authorList>
    </citation>
    <scope>NUCLEOTIDE SEQUENCE [LARGE SCALE GENOMIC DNA]</scope>
    <source>
        <strain evidence="1 2">TOUT106</strain>
    </source>
</reference>
<proteinExistence type="predicted"/>
<name>A0A5R9L135_9ENTR</name>
<accession>A0A5R9L135</accession>
<dbReference type="Proteomes" id="UP000307430">
    <property type="component" value="Unassembled WGS sequence"/>
</dbReference>
<keyword evidence="2" id="KW-1185">Reference proteome</keyword>
<gene>
    <name evidence="1" type="ORF">FE839_24275</name>
</gene>
<protein>
    <submittedName>
        <fullName evidence="1">Uncharacterized protein</fullName>
    </submittedName>
</protein>
<comment type="caution">
    <text evidence="1">The sequence shown here is derived from an EMBL/GenBank/DDBJ whole genome shotgun (WGS) entry which is preliminary data.</text>
</comment>
<dbReference type="EMBL" id="VCHQ01000050">
    <property type="protein sequence ID" value="TLV02067.1"/>
    <property type="molecule type" value="Genomic_DNA"/>
</dbReference>
<organism evidence="1 2">
    <name type="scientific">Klebsiella indica</name>
    <dbReference type="NCBI Taxonomy" id="2582917"/>
    <lineage>
        <taxon>Bacteria</taxon>
        <taxon>Pseudomonadati</taxon>
        <taxon>Pseudomonadota</taxon>
        <taxon>Gammaproteobacteria</taxon>
        <taxon>Enterobacterales</taxon>
        <taxon>Enterobacteriaceae</taxon>
        <taxon>Klebsiella/Raoultella group</taxon>
        <taxon>Klebsiella</taxon>
    </lineage>
</organism>
<evidence type="ECO:0000313" key="2">
    <source>
        <dbReference type="Proteomes" id="UP000307430"/>
    </source>
</evidence>